<keyword evidence="3" id="KW-1185">Reference proteome</keyword>
<evidence type="ECO:0000313" key="2">
    <source>
        <dbReference type="EMBL" id="KAF5189623.1"/>
    </source>
</evidence>
<evidence type="ECO:0000313" key="3">
    <source>
        <dbReference type="Proteomes" id="UP000554482"/>
    </source>
</evidence>
<accession>A0A7J6VXR5</accession>
<name>A0A7J6VXR5_THATH</name>
<gene>
    <name evidence="2" type="ORF">FRX31_020790</name>
</gene>
<sequence length="96" mass="10478">MVLRRLLLLHLVNATAKPGLWISWTLLLSVAAQVGWTLLLPGLNTGDAAAKDTAHVAVCLLPKVLDYYSWLLEAAWQVHKCCSKLLHSLPVLPNAA</sequence>
<organism evidence="2 3">
    <name type="scientific">Thalictrum thalictroides</name>
    <name type="common">Rue-anemone</name>
    <name type="synonym">Anemone thalictroides</name>
    <dbReference type="NCBI Taxonomy" id="46969"/>
    <lineage>
        <taxon>Eukaryota</taxon>
        <taxon>Viridiplantae</taxon>
        <taxon>Streptophyta</taxon>
        <taxon>Embryophyta</taxon>
        <taxon>Tracheophyta</taxon>
        <taxon>Spermatophyta</taxon>
        <taxon>Magnoliopsida</taxon>
        <taxon>Ranunculales</taxon>
        <taxon>Ranunculaceae</taxon>
        <taxon>Thalictroideae</taxon>
        <taxon>Thalictrum</taxon>
    </lineage>
</organism>
<reference evidence="2 3" key="1">
    <citation type="submission" date="2020-06" db="EMBL/GenBank/DDBJ databases">
        <title>Transcriptomic and genomic resources for Thalictrum thalictroides and T. hernandezii: Facilitating candidate gene discovery in an emerging model plant lineage.</title>
        <authorList>
            <person name="Arias T."/>
            <person name="Riano-Pachon D.M."/>
            <person name="Di Stilio V.S."/>
        </authorList>
    </citation>
    <scope>NUCLEOTIDE SEQUENCE [LARGE SCALE GENOMIC DNA]</scope>
    <source>
        <strain evidence="3">cv. WT478/WT964</strain>
        <tissue evidence="2">Leaves</tissue>
    </source>
</reference>
<keyword evidence="1" id="KW-0472">Membrane</keyword>
<dbReference type="Proteomes" id="UP000554482">
    <property type="component" value="Unassembled WGS sequence"/>
</dbReference>
<protein>
    <submittedName>
        <fullName evidence="2">Uncharacterized protein</fullName>
    </submittedName>
</protein>
<keyword evidence="1" id="KW-0812">Transmembrane</keyword>
<keyword evidence="1" id="KW-1133">Transmembrane helix</keyword>
<proteinExistence type="predicted"/>
<feature type="transmembrane region" description="Helical" evidence="1">
    <location>
        <begin position="20"/>
        <end position="41"/>
    </location>
</feature>
<dbReference type="AlphaFoldDB" id="A0A7J6VXR5"/>
<comment type="caution">
    <text evidence="2">The sequence shown here is derived from an EMBL/GenBank/DDBJ whole genome shotgun (WGS) entry which is preliminary data.</text>
</comment>
<evidence type="ECO:0000256" key="1">
    <source>
        <dbReference type="SAM" id="Phobius"/>
    </source>
</evidence>
<dbReference type="EMBL" id="JABWDY010025216">
    <property type="protein sequence ID" value="KAF5189623.1"/>
    <property type="molecule type" value="Genomic_DNA"/>
</dbReference>